<dbReference type="RefSeq" id="WP_090629976.1">
    <property type="nucleotide sequence ID" value="NZ_FOCP01000007.1"/>
</dbReference>
<accession>A0A1H8DK92</accession>
<dbReference type="STRING" id="917.SAMN05216326_10513"/>
<keyword evidence="1" id="KW-1133">Transmembrane helix</keyword>
<proteinExistence type="predicted"/>
<evidence type="ECO:0000256" key="1">
    <source>
        <dbReference type="SAM" id="Phobius"/>
    </source>
</evidence>
<feature type="transmembrane region" description="Helical" evidence="1">
    <location>
        <begin position="54"/>
        <end position="79"/>
    </location>
</feature>
<gene>
    <name evidence="2" type="ORF">SAMN05216325_10757</name>
</gene>
<feature type="transmembrane region" description="Helical" evidence="1">
    <location>
        <begin position="135"/>
        <end position="151"/>
    </location>
</feature>
<feature type="transmembrane region" description="Helical" evidence="1">
    <location>
        <begin position="197"/>
        <end position="218"/>
    </location>
</feature>
<feature type="transmembrane region" description="Helical" evidence="1">
    <location>
        <begin position="91"/>
        <end position="115"/>
    </location>
</feature>
<dbReference type="EMBL" id="FOCP01000007">
    <property type="protein sequence ID" value="SEN07653.1"/>
    <property type="molecule type" value="Genomic_DNA"/>
</dbReference>
<keyword evidence="1" id="KW-0812">Transmembrane</keyword>
<dbReference type="InterPro" id="IPR018688">
    <property type="entry name" value="PpoB2-like"/>
</dbReference>
<feature type="transmembrane region" description="Helical" evidence="1">
    <location>
        <begin position="7"/>
        <end position="25"/>
    </location>
</feature>
<dbReference type="AlphaFoldDB" id="A0A1H8DK92"/>
<dbReference type="Pfam" id="PF09948">
    <property type="entry name" value="PpoB2"/>
    <property type="match status" value="1"/>
</dbReference>
<reference evidence="2 3" key="1">
    <citation type="submission" date="2016-10" db="EMBL/GenBank/DDBJ databases">
        <authorList>
            <person name="de Groot N.N."/>
        </authorList>
    </citation>
    <scope>NUCLEOTIDE SEQUENCE [LARGE SCALE GENOMIC DNA]</scope>
    <source>
        <strain evidence="2 3">Nm22</strain>
    </source>
</reference>
<dbReference type="OrthoDB" id="980055at2"/>
<dbReference type="Proteomes" id="UP000199459">
    <property type="component" value="Unassembled WGS sequence"/>
</dbReference>
<evidence type="ECO:0000313" key="2">
    <source>
        <dbReference type="EMBL" id="SEN07653.1"/>
    </source>
</evidence>
<keyword evidence="1" id="KW-0472">Membrane</keyword>
<protein>
    <submittedName>
        <fullName evidence="2">Predicted metal-binding membrane protein</fullName>
    </submittedName>
</protein>
<organism evidence="2 3">
    <name type="scientific">Nitrosomonas marina</name>
    <dbReference type="NCBI Taxonomy" id="917"/>
    <lineage>
        <taxon>Bacteria</taxon>
        <taxon>Pseudomonadati</taxon>
        <taxon>Pseudomonadota</taxon>
        <taxon>Betaproteobacteria</taxon>
        <taxon>Nitrosomonadales</taxon>
        <taxon>Nitrosomonadaceae</taxon>
        <taxon>Nitrosomonas</taxon>
    </lineage>
</organism>
<feature type="transmembrane region" description="Helical" evidence="1">
    <location>
        <begin position="230"/>
        <end position="248"/>
    </location>
</feature>
<evidence type="ECO:0000313" key="3">
    <source>
        <dbReference type="Proteomes" id="UP000199459"/>
    </source>
</evidence>
<name>A0A1H8DK92_9PROT</name>
<sequence>MSRNQATILLTLLIAIIAAWFYLYYQHWLMTSLPMSEMWMPSADIYNWQWTDFWLVYTMWAVMMIAMMLPTAIPMVVVYTKICEQRYQTAYPNTLLFVFAYLVVWLVFSIALSVMQWQMHGLNFLTPMMDLQHEQLAATLFLLAGFYQFTPQKNKFLQLCRTPMGFVLTEWREGGIGAFQMGIKHGSACLGCCWAQMLIMFAIGVMSLLGMALITLLVFVEKIAPPRYRFFSKAVGILFIVWGFCLFFS</sequence>